<keyword evidence="4" id="KW-1185">Reference proteome</keyword>
<comment type="caution">
    <text evidence="3">The sequence shown here is derived from an EMBL/GenBank/DDBJ whole genome shotgun (WGS) entry which is preliminary data.</text>
</comment>
<evidence type="ECO:0000259" key="2">
    <source>
        <dbReference type="Pfam" id="PF00266"/>
    </source>
</evidence>
<dbReference type="Proteomes" id="UP001590951">
    <property type="component" value="Unassembled WGS sequence"/>
</dbReference>
<dbReference type="InterPro" id="IPR015421">
    <property type="entry name" value="PyrdxlP-dep_Trfase_major"/>
</dbReference>
<feature type="domain" description="Aminotransferase class V" evidence="2">
    <location>
        <begin position="68"/>
        <end position="260"/>
    </location>
</feature>
<sequence>MGDAGPDASLCPFGRPLRDAHFLFAPTHTPLNHGSFGTYPKSVQNRFREVQALSEARPDTFVRYEYPKMLDESRSAMAEFLGVPVNEVVFVPNATTAINVVLRSLRYEKGDVILHLSTVYAAIEKTIQYLIETTDVDKVNLGVNYPVDDHVLVSRFETVINDAKLGGKKVKIAIFDTISSMPGVRVPWEQLVEVCKREGVLSMVDGAHGAGHIELGLATARPDFFTSNCHKWLYVPRGCAVFCVREKVQHLIRTSLPTSHGFEPLPREGAKIIVNPLMTAKSDKSSFEALFEFVATIDVSPYLCVKEALKFRKEVCGGEGNIMAYCERISNEAGRRIAEIFGTDVMENSEKTLTRCAMTNVRLPLTIGNGPCEIPEKDTIPVAIWMTEILAKQYDIYLPAFIHASAFWTRLSGQIYLDMGDFVKGAEILKTLCMRAKNGEYLGGKSKQ</sequence>
<dbReference type="SUPFAM" id="SSF53383">
    <property type="entry name" value="PLP-dependent transferases"/>
    <property type="match status" value="1"/>
</dbReference>
<dbReference type="InterPro" id="IPR015424">
    <property type="entry name" value="PyrdxlP-dep_Trfase"/>
</dbReference>
<protein>
    <recommendedName>
        <fullName evidence="2">Aminotransferase class V domain-containing protein</fullName>
    </recommendedName>
</protein>
<evidence type="ECO:0000313" key="4">
    <source>
        <dbReference type="Proteomes" id="UP001590951"/>
    </source>
</evidence>
<evidence type="ECO:0000256" key="1">
    <source>
        <dbReference type="ARBA" id="ARBA00022898"/>
    </source>
</evidence>
<name>A0ABR4AM07_9LECA</name>
<evidence type="ECO:0000313" key="3">
    <source>
        <dbReference type="EMBL" id="KAL2046525.1"/>
    </source>
</evidence>
<dbReference type="PANTHER" id="PTHR43092:SF2">
    <property type="entry name" value="HERCYNYLCYSTEINE SULFOXIDE LYASE"/>
    <property type="match status" value="1"/>
</dbReference>
<reference evidence="3 4" key="1">
    <citation type="submission" date="2024-09" db="EMBL/GenBank/DDBJ databases">
        <title>Rethinking Asexuality: The Enigmatic Case of Functional Sexual Genes in Lepraria (Stereocaulaceae).</title>
        <authorList>
            <person name="Doellman M."/>
            <person name="Sun Y."/>
            <person name="Barcenas-Pena A."/>
            <person name="Lumbsch H.T."/>
            <person name="Grewe F."/>
        </authorList>
    </citation>
    <scope>NUCLEOTIDE SEQUENCE [LARGE SCALE GENOMIC DNA]</scope>
    <source>
        <strain evidence="3 4">Grewe 0041</strain>
    </source>
</reference>
<organism evidence="3 4">
    <name type="scientific">Lepraria finkii</name>
    <dbReference type="NCBI Taxonomy" id="1340010"/>
    <lineage>
        <taxon>Eukaryota</taxon>
        <taxon>Fungi</taxon>
        <taxon>Dikarya</taxon>
        <taxon>Ascomycota</taxon>
        <taxon>Pezizomycotina</taxon>
        <taxon>Lecanoromycetes</taxon>
        <taxon>OSLEUM clade</taxon>
        <taxon>Lecanoromycetidae</taxon>
        <taxon>Lecanorales</taxon>
        <taxon>Lecanorineae</taxon>
        <taxon>Stereocaulaceae</taxon>
        <taxon>Lepraria</taxon>
    </lineage>
</organism>
<gene>
    <name evidence="3" type="ORF">ABVK25_011806</name>
</gene>
<accession>A0ABR4AM07</accession>
<proteinExistence type="predicted"/>
<dbReference type="InterPro" id="IPR000192">
    <property type="entry name" value="Aminotrans_V_dom"/>
</dbReference>
<dbReference type="Gene3D" id="3.40.640.10">
    <property type="entry name" value="Type I PLP-dependent aspartate aminotransferase-like (Major domain)"/>
    <property type="match status" value="1"/>
</dbReference>
<keyword evidence="1" id="KW-0663">Pyridoxal phosphate</keyword>
<dbReference type="Pfam" id="PF00266">
    <property type="entry name" value="Aminotran_5"/>
    <property type="match status" value="1"/>
</dbReference>
<dbReference type="EMBL" id="JBHFEH010000117">
    <property type="protein sequence ID" value="KAL2046525.1"/>
    <property type="molecule type" value="Genomic_DNA"/>
</dbReference>
<dbReference type="PANTHER" id="PTHR43092">
    <property type="entry name" value="L-CYSTEINE DESULFHYDRASE"/>
    <property type="match status" value="1"/>
</dbReference>